<feature type="domain" description="RNA polymerase sigma-70 region 2" evidence="6">
    <location>
        <begin position="46"/>
        <end position="115"/>
    </location>
</feature>
<evidence type="ECO:0000256" key="2">
    <source>
        <dbReference type="ARBA" id="ARBA00023082"/>
    </source>
</evidence>
<protein>
    <submittedName>
        <fullName evidence="8">RNA polymerase subunit sigma</fullName>
    </submittedName>
</protein>
<evidence type="ECO:0000259" key="6">
    <source>
        <dbReference type="Pfam" id="PF04542"/>
    </source>
</evidence>
<dbReference type="InterPro" id="IPR007624">
    <property type="entry name" value="RNA_pol_sigma70_r3"/>
</dbReference>
<dbReference type="InterPro" id="IPR036388">
    <property type="entry name" value="WH-like_DNA-bd_sf"/>
</dbReference>
<feature type="domain" description="RNA polymerase sigma-70 region 3" evidence="5">
    <location>
        <begin position="128"/>
        <end position="193"/>
    </location>
</feature>
<dbReference type="EMBL" id="POTQ01000036">
    <property type="protein sequence ID" value="PNV57033.1"/>
    <property type="molecule type" value="Genomic_DNA"/>
</dbReference>
<evidence type="ECO:0000256" key="3">
    <source>
        <dbReference type="ARBA" id="ARBA00023125"/>
    </source>
</evidence>
<evidence type="ECO:0000256" key="4">
    <source>
        <dbReference type="ARBA" id="ARBA00023163"/>
    </source>
</evidence>
<evidence type="ECO:0000313" key="9">
    <source>
        <dbReference type="Proteomes" id="UP000236514"/>
    </source>
</evidence>
<dbReference type="InterPro" id="IPR007630">
    <property type="entry name" value="RNA_pol_sigma70_r4"/>
</dbReference>
<dbReference type="Pfam" id="PF04545">
    <property type="entry name" value="Sigma70_r4"/>
    <property type="match status" value="1"/>
</dbReference>
<dbReference type="Proteomes" id="UP000236514">
    <property type="component" value="Unassembled WGS sequence"/>
</dbReference>
<evidence type="ECO:0000256" key="1">
    <source>
        <dbReference type="ARBA" id="ARBA00023015"/>
    </source>
</evidence>
<dbReference type="InterPro" id="IPR007627">
    <property type="entry name" value="RNA_pol_sigma70_r2"/>
</dbReference>
<dbReference type="InterPro" id="IPR013325">
    <property type="entry name" value="RNA_pol_sigma_r2"/>
</dbReference>
<evidence type="ECO:0000259" key="5">
    <source>
        <dbReference type="Pfam" id="PF04539"/>
    </source>
</evidence>
<gene>
    <name evidence="8" type="ORF">C1Y38_10700</name>
</gene>
<keyword evidence="1" id="KW-0805">Transcription regulation</keyword>
<dbReference type="InterPro" id="IPR000943">
    <property type="entry name" value="RNA_pol_sigma70"/>
</dbReference>
<dbReference type="InterPro" id="IPR013324">
    <property type="entry name" value="RNA_pol_sigma_r3/r4-like"/>
</dbReference>
<dbReference type="PANTHER" id="PTHR30603">
    <property type="entry name" value="RNA POLYMERASE SIGMA FACTOR RPO"/>
    <property type="match status" value="1"/>
</dbReference>
<evidence type="ECO:0000259" key="7">
    <source>
        <dbReference type="Pfam" id="PF04545"/>
    </source>
</evidence>
<sequence length="282" mass="32112">MAKSVPSSLNMLIKTVRGIPLLTDDEFNRLITRWIDHHDQEARNRIVEANLRLVIKIASGYASSCPVPLEDLIQAGTTGLMRAVDDFDPTFGTKISTYATNWIRNAIQKEILHNWHITISVSKNDAYRKILKWSSELTNQLQREPTIDELVEVTGFKPAKVRELMKMPLMTELASLDKQVTDEGDPLGNLLSDGSDAVKKMDTLVETKKTHEMLERYLTKLTPREENVLRLYCGFDDGQKRGLREVGLLMGITQERTRQIRDTGARKIYKLDQQNGGCLEQQ</sequence>
<reference evidence="8 9" key="1">
    <citation type="submission" date="2018-01" db="EMBL/GenBank/DDBJ databases">
        <title>Draft genome sequence of the feruloyl esterase-producing strain Lactobacillus fermentum CRL 1446, isolated from artisanal goat milk cheese.</title>
        <authorList>
            <person name="Abeijon Mukdsi M.C."/>
            <person name="Saavedra L."/>
            <person name="Gauffin Cano M.P."/>
            <person name="Hebert E.M."/>
            <person name="Medina R.B."/>
        </authorList>
    </citation>
    <scope>NUCLEOTIDE SEQUENCE [LARGE SCALE GENOMIC DNA]</scope>
    <source>
        <strain evidence="8 9">CRL 1446</strain>
    </source>
</reference>
<dbReference type="Pfam" id="PF04542">
    <property type="entry name" value="Sigma70_r2"/>
    <property type="match status" value="1"/>
</dbReference>
<dbReference type="AlphaFoldDB" id="A0A2K2TFV1"/>
<dbReference type="GO" id="GO:0003677">
    <property type="term" value="F:DNA binding"/>
    <property type="evidence" value="ECO:0007669"/>
    <property type="project" value="UniProtKB-KW"/>
</dbReference>
<accession>A0A2K2TFV1</accession>
<dbReference type="PANTHER" id="PTHR30603:SF47">
    <property type="entry name" value="RNA POLYMERASE SIGMA FACTOR SIGD, CHLOROPLASTIC"/>
    <property type="match status" value="1"/>
</dbReference>
<organism evidence="8 9">
    <name type="scientific">Limosilactobacillus fermentum</name>
    <name type="common">Lactobacillus fermentum</name>
    <dbReference type="NCBI Taxonomy" id="1613"/>
    <lineage>
        <taxon>Bacteria</taxon>
        <taxon>Bacillati</taxon>
        <taxon>Bacillota</taxon>
        <taxon>Bacilli</taxon>
        <taxon>Lactobacillales</taxon>
        <taxon>Lactobacillaceae</taxon>
        <taxon>Limosilactobacillus</taxon>
    </lineage>
</organism>
<proteinExistence type="predicted"/>
<dbReference type="Gene3D" id="1.10.601.10">
    <property type="entry name" value="RNA Polymerase Primary Sigma Factor"/>
    <property type="match status" value="1"/>
</dbReference>
<dbReference type="SUPFAM" id="SSF88659">
    <property type="entry name" value="Sigma3 and sigma4 domains of RNA polymerase sigma factors"/>
    <property type="match status" value="2"/>
</dbReference>
<keyword evidence="3" id="KW-0238">DNA-binding</keyword>
<dbReference type="NCBIfam" id="TIGR02937">
    <property type="entry name" value="sigma70-ECF"/>
    <property type="match status" value="1"/>
</dbReference>
<name>A0A2K2TFV1_LIMFE</name>
<evidence type="ECO:0000313" key="8">
    <source>
        <dbReference type="EMBL" id="PNV57033.1"/>
    </source>
</evidence>
<dbReference type="GO" id="GO:0006352">
    <property type="term" value="P:DNA-templated transcription initiation"/>
    <property type="evidence" value="ECO:0007669"/>
    <property type="project" value="InterPro"/>
</dbReference>
<dbReference type="SUPFAM" id="SSF88946">
    <property type="entry name" value="Sigma2 domain of RNA polymerase sigma factors"/>
    <property type="match status" value="1"/>
</dbReference>
<dbReference type="Pfam" id="PF04539">
    <property type="entry name" value="Sigma70_r3"/>
    <property type="match status" value="1"/>
</dbReference>
<dbReference type="InterPro" id="IPR014284">
    <property type="entry name" value="RNA_pol_sigma-70_dom"/>
</dbReference>
<keyword evidence="2" id="KW-0731">Sigma factor</keyword>
<dbReference type="InterPro" id="IPR050239">
    <property type="entry name" value="Sigma-70_RNA_pol_init_factors"/>
</dbReference>
<dbReference type="Gene3D" id="1.10.10.10">
    <property type="entry name" value="Winged helix-like DNA-binding domain superfamily/Winged helix DNA-binding domain"/>
    <property type="match status" value="2"/>
</dbReference>
<dbReference type="PRINTS" id="PR00046">
    <property type="entry name" value="SIGMA70FCT"/>
</dbReference>
<dbReference type="RefSeq" id="WP_103205697.1">
    <property type="nucleotide sequence ID" value="NZ_JAHBRU010000077.1"/>
</dbReference>
<feature type="domain" description="RNA polymerase sigma-70 region 4" evidence="7">
    <location>
        <begin position="218"/>
        <end position="269"/>
    </location>
</feature>
<comment type="caution">
    <text evidence="8">The sequence shown here is derived from an EMBL/GenBank/DDBJ whole genome shotgun (WGS) entry which is preliminary data.</text>
</comment>
<dbReference type="GO" id="GO:0016987">
    <property type="term" value="F:sigma factor activity"/>
    <property type="evidence" value="ECO:0007669"/>
    <property type="project" value="UniProtKB-KW"/>
</dbReference>
<keyword evidence="4" id="KW-0804">Transcription</keyword>